<accession>A0A485KE74</accession>
<name>A0A485KE74_9STRA</name>
<keyword evidence="3" id="KW-1185">Reference proteome</keyword>
<proteinExistence type="predicted"/>
<dbReference type="Proteomes" id="UP000332933">
    <property type="component" value="Unassembled WGS sequence"/>
</dbReference>
<sequence>MLEIGPPMMQRLEKVALQALSAHLAHGLQPGGNACDAYSRDVADSEFVHRRGVAQEPKHNLAILSQRVTEFHVAIKEDFIGSFKILQIAKKSRMLASMPKLDKIARILLPSS</sequence>
<dbReference type="EMBL" id="VJMH01000412">
    <property type="protein sequence ID" value="KAF0716372.1"/>
    <property type="molecule type" value="Genomic_DNA"/>
</dbReference>
<protein>
    <submittedName>
        <fullName evidence="2">Aste57867_2883 protein</fullName>
    </submittedName>
</protein>
<evidence type="ECO:0000313" key="3">
    <source>
        <dbReference type="Proteomes" id="UP000332933"/>
    </source>
</evidence>
<dbReference type="AlphaFoldDB" id="A0A485KE74"/>
<evidence type="ECO:0000313" key="2">
    <source>
        <dbReference type="EMBL" id="VFT80067.1"/>
    </source>
</evidence>
<gene>
    <name evidence="2" type="primary">Aste57867_2883</name>
    <name evidence="1" type="ORF">As57867_002875</name>
    <name evidence="2" type="ORF">ASTE57867_2883</name>
</gene>
<reference evidence="1" key="2">
    <citation type="submission" date="2019-06" db="EMBL/GenBank/DDBJ databases">
        <title>Genomics analysis of Aphanomyces spp. identifies a new class of oomycete effector associated with host adaptation.</title>
        <authorList>
            <person name="Gaulin E."/>
        </authorList>
    </citation>
    <scope>NUCLEOTIDE SEQUENCE</scope>
    <source>
        <strain evidence="1">CBS 578.67</strain>
    </source>
</reference>
<evidence type="ECO:0000313" key="1">
    <source>
        <dbReference type="EMBL" id="KAF0716372.1"/>
    </source>
</evidence>
<organism evidence="2 3">
    <name type="scientific">Aphanomyces stellatus</name>
    <dbReference type="NCBI Taxonomy" id="120398"/>
    <lineage>
        <taxon>Eukaryota</taxon>
        <taxon>Sar</taxon>
        <taxon>Stramenopiles</taxon>
        <taxon>Oomycota</taxon>
        <taxon>Saprolegniomycetes</taxon>
        <taxon>Saprolegniales</taxon>
        <taxon>Verrucalvaceae</taxon>
        <taxon>Aphanomyces</taxon>
    </lineage>
</organism>
<reference evidence="2 3" key="1">
    <citation type="submission" date="2019-03" db="EMBL/GenBank/DDBJ databases">
        <authorList>
            <person name="Gaulin E."/>
            <person name="Dumas B."/>
        </authorList>
    </citation>
    <scope>NUCLEOTIDE SEQUENCE [LARGE SCALE GENOMIC DNA]</scope>
    <source>
        <strain evidence="2">CBS 568.67</strain>
    </source>
</reference>
<dbReference type="EMBL" id="CAADRA010000412">
    <property type="protein sequence ID" value="VFT80067.1"/>
    <property type="molecule type" value="Genomic_DNA"/>
</dbReference>